<dbReference type="SUPFAM" id="SSF52833">
    <property type="entry name" value="Thioredoxin-like"/>
    <property type="match status" value="1"/>
</dbReference>
<evidence type="ECO:0000256" key="8">
    <source>
        <dbReference type="ARBA" id="ARBA00034078"/>
    </source>
</evidence>
<dbReference type="InterPro" id="IPR002023">
    <property type="entry name" value="NuoE-like"/>
</dbReference>
<dbReference type="InterPro" id="IPR041921">
    <property type="entry name" value="NuoE_N"/>
</dbReference>
<evidence type="ECO:0000256" key="1">
    <source>
        <dbReference type="ARBA" id="ARBA00010643"/>
    </source>
</evidence>
<dbReference type="GO" id="GO:0098796">
    <property type="term" value="C:membrane protein complex"/>
    <property type="evidence" value="ECO:0007669"/>
    <property type="project" value="UniProtKB-ARBA"/>
</dbReference>
<keyword evidence="4" id="KW-1278">Translocase</keyword>
<evidence type="ECO:0000313" key="11">
    <source>
        <dbReference type="Proteomes" id="UP000192927"/>
    </source>
</evidence>
<sequence>MASKVLPFVAWSLPRSARLAQPSQCRKISLTARAASDALQVHRDAPNNNPQIPFEFNAISKKLIDEILKRYPPQYKKAAVMPLLDLGQRQHGFTSISVMNEVGRILEMPPMRVYEVATFYTLYNRAPVGRFHLQACTTTPCQLGGCGSDAIMKAIEDHLGIHPGETTKDGLFTFSEVECLGACVNAPMVQINDDYYEDLTPESTVSLLKALQATAEATGAAGGSAGLGGHSTAGMGSTQGHERGQGKASVEQHTPRTYGGKGVKMPAPGPMSGRKTCEPLSGLTCLKEEPWGKEKLRTDGAL</sequence>
<evidence type="ECO:0000256" key="5">
    <source>
        <dbReference type="ARBA" id="ARBA00023004"/>
    </source>
</evidence>
<keyword evidence="6" id="KW-0411">Iron-sulfur</keyword>
<dbReference type="GO" id="GO:0006120">
    <property type="term" value="P:mitochondrial electron transport, NADH to ubiquinone"/>
    <property type="evidence" value="ECO:0007669"/>
    <property type="project" value="UniProtKB-ARBA"/>
</dbReference>
<dbReference type="FunFam" id="3.40.30.10:FF:000022">
    <property type="entry name" value="NADH dehydrogenase flavoprotein 2, mitochondrial"/>
    <property type="match status" value="1"/>
</dbReference>
<keyword evidence="5" id="KW-0408">Iron</keyword>
<comment type="cofactor">
    <cofactor evidence="8">
        <name>[2Fe-2S] cluster</name>
        <dbReference type="ChEBI" id="CHEBI:190135"/>
    </cofactor>
</comment>
<dbReference type="GO" id="GO:0046872">
    <property type="term" value="F:metal ion binding"/>
    <property type="evidence" value="ECO:0007669"/>
    <property type="project" value="UniProtKB-KW"/>
</dbReference>
<dbReference type="NCBIfam" id="TIGR01958">
    <property type="entry name" value="nuoE_fam"/>
    <property type="match status" value="1"/>
</dbReference>
<keyword evidence="10" id="KW-0830">Ubiquinone</keyword>
<dbReference type="GO" id="GO:0016491">
    <property type="term" value="F:oxidoreductase activity"/>
    <property type="evidence" value="ECO:0007669"/>
    <property type="project" value="InterPro"/>
</dbReference>
<keyword evidence="2" id="KW-0001">2Fe-2S</keyword>
<dbReference type="EMBL" id="FWEW01003789">
    <property type="protein sequence ID" value="SLM41119.1"/>
    <property type="molecule type" value="Genomic_DNA"/>
</dbReference>
<dbReference type="Gene3D" id="3.40.30.10">
    <property type="entry name" value="Glutaredoxin"/>
    <property type="match status" value="1"/>
</dbReference>
<dbReference type="InterPro" id="IPR036249">
    <property type="entry name" value="Thioredoxin-like_sf"/>
</dbReference>
<evidence type="ECO:0000256" key="2">
    <source>
        <dbReference type="ARBA" id="ARBA00022714"/>
    </source>
</evidence>
<dbReference type="PANTHER" id="PTHR10371:SF3">
    <property type="entry name" value="NADH DEHYDROGENASE [UBIQUINONE] FLAVOPROTEIN 2, MITOCHONDRIAL"/>
    <property type="match status" value="1"/>
</dbReference>
<dbReference type="Proteomes" id="UP000192927">
    <property type="component" value="Unassembled WGS sequence"/>
</dbReference>
<feature type="region of interest" description="Disordered" evidence="9">
    <location>
        <begin position="220"/>
        <end position="275"/>
    </location>
</feature>
<dbReference type="GO" id="GO:0008137">
    <property type="term" value="F:NADH dehydrogenase (ubiquinone) activity"/>
    <property type="evidence" value="ECO:0007669"/>
    <property type="project" value="UniProtKB-ARBA"/>
</dbReference>
<evidence type="ECO:0000256" key="6">
    <source>
        <dbReference type="ARBA" id="ARBA00023014"/>
    </source>
</evidence>
<feature type="compositionally biased region" description="Gly residues" evidence="9">
    <location>
        <begin position="220"/>
        <end position="231"/>
    </location>
</feature>
<dbReference type="GO" id="GO:0005743">
    <property type="term" value="C:mitochondrial inner membrane"/>
    <property type="evidence" value="ECO:0007669"/>
    <property type="project" value="UniProtKB-ARBA"/>
</dbReference>
<keyword evidence="3" id="KW-0479">Metal-binding</keyword>
<dbReference type="InterPro" id="IPR042128">
    <property type="entry name" value="NuoE_dom"/>
</dbReference>
<keyword evidence="7" id="KW-0520">NAD</keyword>
<comment type="similarity">
    <text evidence="1">Belongs to the complex I 24 kDa subunit family.</text>
</comment>
<dbReference type="Pfam" id="PF01257">
    <property type="entry name" value="2Fe-2S_thioredx"/>
    <property type="match status" value="1"/>
</dbReference>
<dbReference type="PROSITE" id="PS01099">
    <property type="entry name" value="COMPLEX1_24K"/>
    <property type="match status" value="1"/>
</dbReference>
<reference evidence="11" key="1">
    <citation type="submission" date="2017-03" db="EMBL/GenBank/DDBJ databases">
        <authorList>
            <person name="Sharma R."/>
            <person name="Thines M."/>
        </authorList>
    </citation>
    <scope>NUCLEOTIDE SEQUENCE [LARGE SCALE GENOMIC DNA]</scope>
</reference>
<evidence type="ECO:0000313" key="10">
    <source>
        <dbReference type="EMBL" id="SLM41119.1"/>
    </source>
</evidence>
<dbReference type="CDD" id="cd03064">
    <property type="entry name" value="TRX_Fd_NuoE"/>
    <property type="match status" value="1"/>
</dbReference>
<evidence type="ECO:0000256" key="3">
    <source>
        <dbReference type="ARBA" id="ARBA00022723"/>
    </source>
</evidence>
<protein>
    <submittedName>
        <fullName evidence="10">Nadh-ubiquinone oxidoreductase 24 kDa mitochondrial</fullName>
    </submittedName>
</protein>
<dbReference type="GO" id="GO:0051537">
    <property type="term" value="F:2 iron, 2 sulfur cluster binding"/>
    <property type="evidence" value="ECO:0007669"/>
    <property type="project" value="UniProtKB-KW"/>
</dbReference>
<keyword evidence="11" id="KW-1185">Reference proteome</keyword>
<evidence type="ECO:0000256" key="7">
    <source>
        <dbReference type="ARBA" id="ARBA00023027"/>
    </source>
</evidence>
<dbReference type="PANTHER" id="PTHR10371">
    <property type="entry name" value="NADH DEHYDROGENASE UBIQUINONE FLAVOPROTEIN 2, MITOCHONDRIAL"/>
    <property type="match status" value="1"/>
</dbReference>
<proteinExistence type="inferred from homology"/>
<dbReference type="FunFam" id="1.10.10.1590:FF:000001">
    <property type="entry name" value="NADH-quinone oxidoreductase subunit E"/>
    <property type="match status" value="1"/>
</dbReference>
<dbReference type="Gene3D" id="1.10.10.1590">
    <property type="entry name" value="NADH-quinone oxidoreductase subunit E"/>
    <property type="match status" value="1"/>
</dbReference>
<accession>A0A1W5DE33</accession>
<dbReference type="GO" id="GO:1902494">
    <property type="term" value="C:catalytic complex"/>
    <property type="evidence" value="ECO:0007669"/>
    <property type="project" value="UniProtKB-ARBA"/>
</dbReference>
<organism evidence="10 11">
    <name type="scientific">Lasallia pustulata</name>
    <dbReference type="NCBI Taxonomy" id="136370"/>
    <lineage>
        <taxon>Eukaryota</taxon>
        <taxon>Fungi</taxon>
        <taxon>Dikarya</taxon>
        <taxon>Ascomycota</taxon>
        <taxon>Pezizomycotina</taxon>
        <taxon>Lecanoromycetes</taxon>
        <taxon>OSLEUM clade</taxon>
        <taxon>Umbilicariomycetidae</taxon>
        <taxon>Umbilicariales</taxon>
        <taxon>Umbilicariaceae</taxon>
        <taxon>Lasallia</taxon>
    </lineage>
</organism>
<evidence type="ECO:0000256" key="9">
    <source>
        <dbReference type="SAM" id="MobiDB-lite"/>
    </source>
</evidence>
<name>A0A1W5DE33_9LECA</name>
<dbReference type="AlphaFoldDB" id="A0A1W5DE33"/>
<evidence type="ECO:0000256" key="4">
    <source>
        <dbReference type="ARBA" id="ARBA00022967"/>
    </source>
</evidence>